<keyword evidence="4" id="KW-1185">Reference proteome</keyword>
<sequence length="278" mass="32128">MKLTILFVFLVIFDMAKSFTINCSYRMFGHNVLGESYQCLTTIVTLTSGNTVTNVTGTHMSGRNNNDVKGIYIVGNRILNFVPQGFINFFPNTDAINIHQTAITKLHGDEFNEFPDLEYLTFDTSNLTTISSRLFENTPKMRLVRFRTGMLERVGRDLFTPINVTQLEWVAFTNHPCINRNVNNRNQTAIIALINELQENCFFDDEFSTTTTENNLTCSERRIEDVVCDLKDEMKEVQNTLTDHDEKINNLKREFELKIRSLEEEILRLTSCMEIVFD</sequence>
<protein>
    <submittedName>
        <fullName evidence="3">Uncharacterized protein</fullName>
    </submittedName>
</protein>
<dbReference type="AlphaFoldDB" id="A0A9J6BX25"/>
<evidence type="ECO:0000256" key="2">
    <source>
        <dbReference type="SAM" id="SignalP"/>
    </source>
</evidence>
<keyword evidence="1" id="KW-0175">Coiled coil</keyword>
<reference evidence="3" key="1">
    <citation type="submission" date="2021-03" db="EMBL/GenBank/DDBJ databases">
        <title>Chromosome level genome of the anhydrobiotic midge Polypedilum vanderplanki.</title>
        <authorList>
            <person name="Yoshida Y."/>
            <person name="Kikawada T."/>
            <person name="Gusev O."/>
        </authorList>
    </citation>
    <scope>NUCLEOTIDE SEQUENCE</scope>
    <source>
        <strain evidence="3">NIAS01</strain>
        <tissue evidence="3">Whole body or cell culture</tissue>
    </source>
</reference>
<evidence type="ECO:0000256" key="1">
    <source>
        <dbReference type="SAM" id="Coils"/>
    </source>
</evidence>
<evidence type="ECO:0000313" key="4">
    <source>
        <dbReference type="Proteomes" id="UP001107558"/>
    </source>
</evidence>
<dbReference type="Gene3D" id="3.80.10.10">
    <property type="entry name" value="Ribonuclease Inhibitor"/>
    <property type="match status" value="1"/>
</dbReference>
<dbReference type="EMBL" id="JADBJN010000003">
    <property type="protein sequence ID" value="KAG5674069.1"/>
    <property type="molecule type" value="Genomic_DNA"/>
</dbReference>
<accession>A0A9J6BX25</accession>
<gene>
    <name evidence="3" type="ORF">PVAND_004057</name>
</gene>
<organism evidence="3 4">
    <name type="scientific">Polypedilum vanderplanki</name>
    <name type="common">Sleeping chironomid midge</name>
    <dbReference type="NCBI Taxonomy" id="319348"/>
    <lineage>
        <taxon>Eukaryota</taxon>
        <taxon>Metazoa</taxon>
        <taxon>Ecdysozoa</taxon>
        <taxon>Arthropoda</taxon>
        <taxon>Hexapoda</taxon>
        <taxon>Insecta</taxon>
        <taxon>Pterygota</taxon>
        <taxon>Neoptera</taxon>
        <taxon>Endopterygota</taxon>
        <taxon>Diptera</taxon>
        <taxon>Nematocera</taxon>
        <taxon>Chironomoidea</taxon>
        <taxon>Chironomidae</taxon>
        <taxon>Chironominae</taxon>
        <taxon>Polypedilum</taxon>
        <taxon>Polypedilum</taxon>
    </lineage>
</organism>
<proteinExistence type="predicted"/>
<feature type="chain" id="PRO_5039899792" evidence="2">
    <location>
        <begin position="19"/>
        <end position="278"/>
    </location>
</feature>
<keyword evidence="2" id="KW-0732">Signal</keyword>
<evidence type="ECO:0000313" key="3">
    <source>
        <dbReference type="EMBL" id="KAG5674069.1"/>
    </source>
</evidence>
<dbReference type="SUPFAM" id="SSF52058">
    <property type="entry name" value="L domain-like"/>
    <property type="match status" value="1"/>
</dbReference>
<dbReference type="InterPro" id="IPR032675">
    <property type="entry name" value="LRR_dom_sf"/>
</dbReference>
<feature type="signal peptide" evidence="2">
    <location>
        <begin position="1"/>
        <end position="18"/>
    </location>
</feature>
<feature type="coiled-coil region" evidence="1">
    <location>
        <begin position="234"/>
        <end position="272"/>
    </location>
</feature>
<comment type="caution">
    <text evidence="3">The sequence shown here is derived from an EMBL/GenBank/DDBJ whole genome shotgun (WGS) entry which is preliminary data.</text>
</comment>
<dbReference type="Proteomes" id="UP001107558">
    <property type="component" value="Chromosome 3"/>
</dbReference>
<name>A0A9J6BX25_POLVA</name>